<dbReference type="InterPro" id="IPR016181">
    <property type="entry name" value="Acyl_CoA_acyltransferase"/>
</dbReference>
<dbReference type="EMBL" id="CP048000">
    <property type="protein sequence ID" value="QHQ63796.1"/>
    <property type="molecule type" value="Genomic_DNA"/>
</dbReference>
<evidence type="ECO:0000313" key="5">
    <source>
        <dbReference type="Proteomes" id="UP000464314"/>
    </source>
</evidence>
<keyword evidence="5" id="KW-1185">Reference proteome</keyword>
<name>A0A6P1TVQ5_9FIRM</name>
<gene>
    <name evidence="4" type="ORF">Ana3638_17405</name>
</gene>
<reference evidence="4 5" key="1">
    <citation type="submission" date="2020-01" db="EMBL/GenBank/DDBJ databases">
        <title>Genome analysis of Anaerocolumna sp. CBA3638.</title>
        <authorList>
            <person name="Kim J."/>
            <person name="Roh S.W."/>
        </authorList>
    </citation>
    <scope>NUCLEOTIDE SEQUENCE [LARGE SCALE GENOMIC DNA]</scope>
    <source>
        <strain evidence="4 5">CBA3638</strain>
    </source>
</reference>
<dbReference type="SUPFAM" id="SSF55729">
    <property type="entry name" value="Acyl-CoA N-acyltransferases (Nat)"/>
    <property type="match status" value="1"/>
</dbReference>
<dbReference type="CDD" id="cd04301">
    <property type="entry name" value="NAT_SF"/>
    <property type="match status" value="1"/>
</dbReference>
<sequence>MDELSDYLEALTGSSGRSSYYSADFKVTRSLFITAYNQKGEAIGCGAIRPLDEQTAEVKRMYAMYKGSGIGRAILTQLEIEAKNLGYKALRLETRLINKNAVLFYEALGYHQIENYGKYTDNEEAVCFEKCIDK</sequence>
<dbReference type="Proteomes" id="UP000464314">
    <property type="component" value="Chromosome"/>
</dbReference>
<evidence type="ECO:0000256" key="1">
    <source>
        <dbReference type="ARBA" id="ARBA00022679"/>
    </source>
</evidence>
<evidence type="ECO:0000259" key="3">
    <source>
        <dbReference type="PROSITE" id="PS51186"/>
    </source>
</evidence>
<protein>
    <submittedName>
        <fullName evidence="4">GNAT family N-acetyltransferase</fullName>
    </submittedName>
</protein>
<dbReference type="KEGG" id="anr:Ana3638_17405"/>
<dbReference type="Gene3D" id="3.40.630.30">
    <property type="match status" value="1"/>
</dbReference>
<dbReference type="Pfam" id="PF00583">
    <property type="entry name" value="Acetyltransf_1"/>
    <property type="match status" value="1"/>
</dbReference>
<evidence type="ECO:0000313" key="4">
    <source>
        <dbReference type="EMBL" id="QHQ63796.1"/>
    </source>
</evidence>
<dbReference type="InterPro" id="IPR050832">
    <property type="entry name" value="Bact_Acetyltransf"/>
</dbReference>
<feature type="domain" description="N-acetyltransferase" evidence="3">
    <location>
        <begin position="1"/>
        <end position="133"/>
    </location>
</feature>
<dbReference type="GO" id="GO:0016747">
    <property type="term" value="F:acyltransferase activity, transferring groups other than amino-acyl groups"/>
    <property type="evidence" value="ECO:0007669"/>
    <property type="project" value="InterPro"/>
</dbReference>
<accession>A0A6P1TVQ5</accession>
<keyword evidence="2" id="KW-0012">Acyltransferase</keyword>
<evidence type="ECO:0000256" key="2">
    <source>
        <dbReference type="ARBA" id="ARBA00023315"/>
    </source>
</evidence>
<dbReference type="PANTHER" id="PTHR43877">
    <property type="entry name" value="AMINOALKYLPHOSPHONATE N-ACETYLTRANSFERASE-RELATED-RELATED"/>
    <property type="match status" value="1"/>
</dbReference>
<dbReference type="PANTHER" id="PTHR43877:SF2">
    <property type="entry name" value="AMINOALKYLPHOSPHONATE N-ACETYLTRANSFERASE-RELATED"/>
    <property type="match status" value="1"/>
</dbReference>
<proteinExistence type="predicted"/>
<keyword evidence="1 4" id="KW-0808">Transferase</keyword>
<organism evidence="4 5">
    <name type="scientific">Anaerocolumna sedimenticola</name>
    <dbReference type="NCBI Taxonomy" id="2696063"/>
    <lineage>
        <taxon>Bacteria</taxon>
        <taxon>Bacillati</taxon>
        <taxon>Bacillota</taxon>
        <taxon>Clostridia</taxon>
        <taxon>Lachnospirales</taxon>
        <taxon>Lachnospiraceae</taxon>
        <taxon>Anaerocolumna</taxon>
    </lineage>
</organism>
<dbReference type="PROSITE" id="PS51186">
    <property type="entry name" value="GNAT"/>
    <property type="match status" value="1"/>
</dbReference>
<dbReference type="InterPro" id="IPR000182">
    <property type="entry name" value="GNAT_dom"/>
</dbReference>
<dbReference type="AlphaFoldDB" id="A0A6P1TVQ5"/>